<evidence type="ECO:0000256" key="1">
    <source>
        <dbReference type="SAM" id="Coils"/>
    </source>
</evidence>
<reference evidence="2 3" key="1">
    <citation type="submission" date="2005-09" db="EMBL/GenBank/DDBJ databases">
        <authorList>
            <person name="Mural R.J."/>
            <person name="Li P.W."/>
            <person name="Adams M.D."/>
            <person name="Amanatides P.G."/>
            <person name="Baden-Tillson H."/>
            <person name="Barnstead M."/>
            <person name="Chin S.H."/>
            <person name="Dew I."/>
            <person name="Evans C.A."/>
            <person name="Ferriera S."/>
            <person name="Flanigan M."/>
            <person name="Fosler C."/>
            <person name="Glodek A."/>
            <person name="Gu Z."/>
            <person name="Holt R.A."/>
            <person name="Jennings D."/>
            <person name="Kraft C.L."/>
            <person name="Lu F."/>
            <person name="Nguyen T."/>
            <person name="Nusskern D.R."/>
            <person name="Pfannkoch C.M."/>
            <person name="Sitter C."/>
            <person name="Sutton G.G."/>
            <person name="Venter J.C."/>
            <person name="Wang Z."/>
            <person name="Woodage T."/>
            <person name="Zheng X.H."/>
            <person name="Zhong F."/>
        </authorList>
    </citation>
    <scope>NUCLEOTIDE SEQUENCE [LARGE SCALE GENOMIC DNA]</scope>
    <source>
        <strain>BN</strain>
        <strain evidence="3">Sprague-Dawley</strain>
    </source>
</reference>
<evidence type="ECO:0000313" key="3">
    <source>
        <dbReference type="Proteomes" id="UP000234681"/>
    </source>
</evidence>
<dbReference type="AlphaFoldDB" id="A6IQF2"/>
<feature type="coiled-coil region" evidence="1">
    <location>
        <begin position="6"/>
        <end position="57"/>
    </location>
</feature>
<accession>A6IQF2</accession>
<sequence length="68" mass="8277">MTSRPEKKAAKLKEKYEEDIDAYRATGKPDAVKWVVVEAKKNKKKKEEEDYKNKKDKEWWKRKTKMKM</sequence>
<proteinExistence type="predicted"/>
<dbReference type="EMBL" id="CH473966">
    <property type="protein sequence ID" value="EDL95861.1"/>
    <property type="molecule type" value="Genomic_DNA"/>
</dbReference>
<evidence type="ECO:0000313" key="2">
    <source>
        <dbReference type="EMBL" id="EDL95861.1"/>
    </source>
</evidence>
<gene>
    <name evidence="2" type="ORF">rCG_36399</name>
</gene>
<organism evidence="2 3">
    <name type="scientific">Rattus norvegicus</name>
    <name type="common">Rat</name>
    <dbReference type="NCBI Taxonomy" id="10116"/>
    <lineage>
        <taxon>Eukaryota</taxon>
        <taxon>Metazoa</taxon>
        <taxon>Chordata</taxon>
        <taxon>Craniata</taxon>
        <taxon>Vertebrata</taxon>
        <taxon>Euteleostomi</taxon>
        <taxon>Mammalia</taxon>
        <taxon>Eutheria</taxon>
        <taxon>Euarchontoglires</taxon>
        <taxon>Glires</taxon>
        <taxon>Rodentia</taxon>
        <taxon>Myomorpha</taxon>
        <taxon>Muroidea</taxon>
        <taxon>Muridae</taxon>
        <taxon>Murinae</taxon>
        <taxon>Rattus</taxon>
    </lineage>
</organism>
<feature type="non-terminal residue" evidence="2">
    <location>
        <position position="68"/>
    </location>
</feature>
<keyword evidence="1" id="KW-0175">Coiled coil</keyword>
<protein>
    <submittedName>
        <fullName evidence="2">RCG36399</fullName>
    </submittedName>
</protein>
<name>A6IQF2_RAT</name>
<dbReference type="Proteomes" id="UP000234681">
    <property type="component" value="Chromosome X"/>
</dbReference>